<comment type="catalytic activity">
    <reaction evidence="1">
        <text>ATP + protein L-histidine = ADP + protein N-phospho-L-histidine.</text>
        <dbReference type="EC" id="2.7.13.3"/>
    </reaction>
</comment>
<dbReference type="PANTHER" id="PTHR24421">
    <property type="entry name" value="NITRATE/NITRITE SENSOR PROTEIN NARX-RELATED"/>
    <property type="match status" value="1"/>
</dbReference>
<evidence type="ECO:0000256" key="2">
    <source>
        <dbReference type="ARBA" id="ARBA00001966"/>
    </source>
</evidence>
<keyword evidence="7" id="KW-0963">Cytoplasm</keyword>
<feature type="region of interest" description="Disordered" evidence="19">
    <location>
        <begin position="219"/>
        <end position="240"/>
    </location>
</feature>
<keyword evidence="11" id="KW-0547">Nucleotide-binding</keyword>
<dbReference type="InterPro" id="IPR004358">
    <property type="entry name" value="Sig_transdc_His_kin-like_C"/>
</dbReference>
<dbReference type="EC" id="2.7.13.3" evidence="4"/>
<dbReference type="GO" id="GO:0016020">
    <property type="term" value="C:membrane"/>
    <property type="evidence" value="ECO:0007669"/>
    <property type="project" value="InterPro"/>
</dbReference>
<reference evidence="21 22" key="1">
    <citation type="submission" date="2019-12" db="EMBL/GenBank/DDBJ databases">
        <authorList>
            <person name="Kim Y.S."/>
        </authorList>
    </citation>
    <scope>NUCLEOTIDE SEQUENCE [LARGE SCALE GENOMIC DNA]</scope>
    <source>
        <strain evidence="21 22">MMS17-SY077</strain>
    </source>
</reference>
<dbReference type="CDD" id="cd16917">
    <property type="entry name" value="HATPase_UhpB-NarQ-NarX-like"/>
    <property type="match status" value="1"/>
</dbReference>
<dbReference type="InterPro" id="IPR036890">
    <property type="entry name" value="HATPase_C_sf"/>
</dbReference>
<dbReference type="Pfam" id="PF07730">
    <property type="entry name" value="HisKA_3"/>
    <property type="match status" value="1"/>
</dbReference>
<dbReference type="GO" id="GO:0005524">
    <property type="term" value="F:ATP binding"/>
    <property type="evidence" value="ECO:0007669"/>
    <property type="project" value="UniProtKB-KW"/>
</dbReference>
<evidence type="ECO:0000256" key="7">
    <source>
        <dbReference type="ARBA" id="ARBA00022490"/>
    </source>
</evidence>
<evidence type="ECO:0000256" key="11">
    <source>
        <dbReference type="ARBA" id="ARBA00022741"/>
    </source>
</evidence>
<keyword evidence="22" id="KW-1185">Reference proteome</keyword>
<evidence type="ECO:0000256" key="14">
    <source>
        <dbReference type="ARBA" id="ARBA00023004"/>
    </source>
</evidence>
<evidence type="ECO:0000256" key="9">
    <source>
        <dbReference type="ARBA" id="ARBA00022679"/>
    </source>
</evidence>
<dbReference type="SUPFAM" id="SSF55874">
    <property type="entry name" value="ATPase domain of HSP90 chaperone/DNA topoisomerase II/histidine kinase"/>
    <property type="match status" value="1"/>
</dbReference>
<keyword evidence="10" id="KW-0479">Metal-binding</keyword>
<dbReference type="RefSeq" id="WP_160426672.1">
    <property type="nucleotide sequence ID" value="NZ_WSTA01000094.1"/>
</dbReference>
<dbReference type="InterPro" id="IPR005467">
    <property type="entry name" value="His_kinase_dom"/>
</dbReference>
<protein>
    <recommendedName>
        <fullName evidence="5">Oxygen sensor histidine kinase NreB</fullName>
        <ecNumber evidence="4">2.7.13.3</ecNumber>
    </recommendedName>
    <alternativeName>
        <fullName evidence="18">Nitrogen regulation protein B</fullName>
    </alternativeName>
</protein>
<evidence type="ECO:0000313" key="21">
    <source>
        <dbReference type="EMBL" id="MWC00022.1"/>
    </source>
</evidence>
<evidence type="ECO:0000256" key="10">
    <source>
        <dbReference type="ARBA" id="ARBA00022723"/>
    </source>
</evidence>
<accession>A0A6I4P0Y8</accession>
<dbReference type="Gene3D" id="1.20.5.1930">
    <property type="match status" value="1"/>
</dbReference>
<dbReference type="GO" id="GO:0046872">
    <property type="term" value="F:metal ion binding"/>
    <property type="evidence" value="ECO:0007669"/>
    <property type="project" value="UniProtKB-KW"/>
</dbReference>
<dbReference type="PROSITE" id="PS50109">
    <property type="entry name" value="HIS_KIN"/>
    <property type="match status" value="1"/>
</dbReference>
<dbReference type="EMBL" id="WSTA01000094">
    <property type="protein sequence ID" value="MWC00022.1"/>
    <property type="molecule type" value="Genomic_DNA"/>
</dbReference>
<evidence type="ECO:0000256" key="4">
    <source>
        <dbReference type="ARBA" id="ARBA00012438"/>
    </source>
</evidence>
<dbReference type="PRINTS" id="PR00344">
    <property type="entry name" value="BCTRLSENSOR"/>
</dbReference>
<keyword evidence="12 21" id="KW-0418">Kinase</keyword>
<dbReference type="PANTHER" id="PTHR24421:SF10">
    <property type="entry name" value="NITRATE_NITRITE SENSOR PROTEIN NARQ"/>
    <property type="match status" value="1"/>
</dbReference>
<evidence type="ECO:0000256" key="16">
    <source>
        <dbReference type="ARBA" id="ARBA00023014"/>
    </source>
</evidence>
<proteinExistence type="predicted"/>
<dbReference type="GO" id="GO:0051539">
    <property type="term" value="F:4 iron, 4 sulfur cluster binding"/>
    <property type="evidence" value="ECO:0007669"/>
    <property type="project" value="UniProtKB-KW"/>
</dbReference>
<keyword evidence="15" id="KW-0902">Two-component regulatory system</keyword>
<keyword evidence="9" id="KW-0808">Transferase</keyword>
<name>A0A6I4P0Y8_9MICO</name>
<feature type="domain" description="Histidine kinase" evidence="20">
    <location>
        <begin position="137"/>
        <end position="221"/>
    </location>
</feature>
<evidence type="ECO:0000256" key="3">
    <source>
        <dbReference type="ARBA" id="ARBA00004496"/>
    </source>
</evidence>
<dbReference type="Gene3D" id="3.30.565.10">
    <property type="entry name" value="Histidine kinase-like ATPase, C-terminal domain"/>
    <property type="match status" value="1"/>
</dbReference>
<dbReference type="GO" id="GO:0005737">
    <property type="term" value="C:cytoplasm"/>
    <property type="evidence" value="ECO:0007669"/>
    <property type="project" value="UniProtKB-SubCell"/>
</dbReference>
<dbReference type="Proteomes" id="UP000438182">
    <property type="component" value="Unassembled WGS sequence"/>
</dbReference>
<evidence type="ECO:0000256" key="17">
    <source>
        <dbReference type="ARBA" id="ARBA00024827"/>
    </source>
</evidence>
<organism evidence="21 22">
    <name type="scientific">Agromyces seonyuensis</name>
    <dbReference type="NCBI Taxonomy" id="2662446"/>
    <lineage>
        <taxon>Bacteria</taxon>
        <taxon>Bacillati</taxon>
        <taxon>Actinomycetota</taxon>
        <taxon>Actinomycetes</taxon>
        <taxon>Micrococcales</taxon>
        <taxon>Microbacteriaceae</taxon>
        <taxon>Agromyces</taxon>
    </lineage>
</organism>
<evidence type="ECO:0000256" key="5">
    <source>
        <dbReference type="ARBA" id="ARBA00017322"/>
    </source>
</evidence>
<evidence type="ECO:0000256" key="18">
    <source>
        <dbReference type="ARBA" id="ARBA00030800"/>
    </source>
</evidence>
<dbReference type="InterPro" id="IPR050482">
    <property type="entry name" value="Sensor_HK_TwoCompSys"/>
</dbReference>
<feature type="non-terminal residue" evidence="21">
    <location>
        <position position="1"/>
    </location>
</feature>
<dbReference type="Pfam" id="PF02518">
    <property type="entry name" value="HATPase_c"/>
    <property type="match status" value="1"/>
</dbReference>
<dbReference type="AlphaFoldDB" id="A0A6I4P0Y8"/>
<dbReference type="InterPro" id="IPR003594">
    <property type="entry name" value="HATPase_dom"/>
</dbReference>
<dbReference type="InterPro" id="IPR011712">
    <property type="entry name" value="Sig_transdc_His_kin_sub3_dim/P"/>
</dbReference>
<comment type="subcellular location">
    <subcellularLocation>
        <location evidence="3">Cytoplasm</location>
    </subcellularLocation>
</comment>
<sequence>ARHAAPALDGARSLQESRAAQAALLGASEEERRRLRRELHDDLGPALSGLALGAAAISRRAEKVDADLAESARELQRDISETVARSREISHGLRPPVLDDFGLEAAIRERLGPGDDVDLAVGELAELPAAVDLAALRIVQEAVTNVRRHARASTCRVEVARNGGELEIVIADDGVGMPSVVTPGLGLRSIRERAAELGGRVRLTRPPGGGTLVRVELPLAPASQSPASREGANVASEVAR</sequence>
<evidence type="ECO:0000256" key="13">
    <source>
        <dbReference type="ARBA" id="ARBA00022840"/>
    </source>
</evidence>
<evidence type="ECO:0000256" key="6">
    <source>
        <dbReference type="ARBA" id="ARBA00022485"/>
    </source>
</evidence>
<comment type="function">
    <text evidence="17">Member of the two-component regulatory system NreB/NreC involved in the control of dissimilatory nitrate/nitrite reduction in response to oxygen. NreB functions as a direct oxygen sensor histidine kinase which is autophosphorylated, in the absence of oxygen, probably at the conserved histidine residue, and transfers its phosphate group probably to a conserved aspartate residue of NreC. NreB/NreC activates the expression of the nitrate (narGHJI) and nitrite (nir) reductase operons, as well as the putative nitrate transporter gene narT.</text>
</comment>
<evidence type="ECO:0000256" key="8">
    <source>
        <dbReference type="ARBA" id="ARBA00022553"/>
    </source>
</evidence>
<evidence type="ECO:0000256" key="19">
    <source>
        <dbReference type="SAM" id="MobiDB-lite"/>
    </source>
</evidence>
<keyword evidence="14" id="KW-0408">Iron</keyword>
<evidence type="ECO:0000313" key="22">
    <source>
        <dbReference type="Proteomes" id="UP000438182"/>
    </source>
</evidence>
<dbReference type="GO" id="GO:0046983">
    <property type="term" value="F:protein dimerization activity"/>
    <property type="evidence" value="ECO:0007669"/>
    <property type="project" value="InterPro"/>
</dbReference>
<comment type="cofactor">
    <cofactor evidence="2">
        <name>[4Fe-4S] cluster</name>
        <dbReference type="ChEBI" id="CHEBI:49883"/>
    </cofactor>
</comment>
<gene>
    <name evidence="21" type="ORF">GB864_15850</name>
</gene>
<keyword evidence="6" id="KW-0004">4Fe-4S</keyword>
<keyword evidence="13" id="KW-0067">ATP-binding</keyword>
<keyword evidence="16" id="KW-0411">Iron-sulfur</keyword>
<keyword evidence="8" id="KW-0597">Phosphoprotein</keyword>
<dbReference type="SMART" id="SM00387">
    <property type="entry name" value="HATPase_c"/>
    <property type="match status" value="1"/>
</dbReference>
<comment type="caution">
    <text evidence="21">The sequence shown here is derived from an EMBL/GenBank/DDBJ whole genome shotgun (WGS) entry which is preliminary data.</text>
</comment>
<evidence type="ECO:0000256" key="12">
    <source>
        <dbReference type="ARBA" id="ARBA00022777"/>
    </source>
</evidence>
<evidence type="ECO:0000259" key="20">
    <source>
        <dbReference type="PROSITE" id="PS50109"/>
    </source>
</evidence>
<evidence type="ECO:0000256" key="1">
    <source>
        <dbReference type="ARBA" id="ARBA00000085"/>
    </source>
</evidence>
<dbReference type="GO" id="GO:0000155">
    <property type="term" value="F:phosphorelay sensor kinase activity"/>
    <property type="evidence" value="ECO:0007669"/>
    <property type="project" value="InterPro"/>
</dbReference>
<evidence type="ECO:0000256" key="15">
    <source>
        <dbReference type="ARBA" id="ARBA00023012"/>
    </source>
</evidence>